<accession>A0AAD6T3Q1</accession>
<comment type="caution">
    <text evidence="3">The sequence shown here is derived from an EMBL/GenBank/DDBJ whole genome shotgun (WGS) entry which is preliminary data.</text>
</comment>
<feature type="compositionally biased region" description="Basic residues" evidence="2">
    <location>
        <begin position="23"/>
        <end position="34"/>
    </location>
</feature>
<proteinExistence type="predicted"/>
<evidence type="ECO:0000256" key="2">
    <source>
        <dbReference type="SAM" id="MobiDB-lite"/>
    </source>
</evidence>
<feature type="region of interest" description="Disordered" evidence="2">
    <location>
        <begin position="1"/>
        <end position="35"/>
    </location>
</feature>
<reference evidence="3" key="1">
    <citation type="submission" date="2023-03" db="EMBL/GenBank/DDBJ databases">
        <title>Massive genome expansion in bonnet fungi (Mycena s.s.) driven by repeated elements and novel gene families across ecological guilds.</title>
        <authorList>
            <consortium name="Lawrence Berkeley National Laboratory"/>
            <person name="Harder C.B."/>
            <person name="Miyauchi S."/>
            <person name="Viragh M."/>
            <person name="Kuo A."/>
            <person name="Thoen E."/>
            <person name="Andreopoulos B."/>
            <person name="Lu D."/>
            <person name="Skrede I."/>
            <person name="Drula E."/>
            <person name="Henrissat B."/>
            <person name="Morin E."/>
            <person name="Kohler A."/>
            <person name="Barry K."/>
            <person name="LaButti K."/>
            <person name="Morin E."/>
            <person name="Salamov A."/>
            <person name="Lipzen A."/>
            <person name="Mereny Z."/>
            <person name="Hegedus B."/>
            <person name="Baldrian P."/>
            <person name="Stursova M."/>
            <person name="Weitz H."/>
            <person name="Taylor A."/>
            <person name="Grigoriev I.V."/>
            <person name="Nagy L.G."/>
            <person name="Martin F."/>
            <person name="Kauserud H."/>
        </authorList>
    </citation>
    <scope>NUCLEOTIDE SEQUENCE</scope>
    <source>
        <strain evidence="3">CBHHK200</strain>
    </source>
</reference>
<feature type="coiled-coil region" evidence="1">
    <location>
        <begin position="54"/>
        <end position="130"/>
    </location>
</feature>
<dbReference type="AlphaFoldDB" id="A0AAD6T3Q1"/>
<feature type="compositionally biased region" description="Pro residues" evidence="2">
    <location>
        <begin position="7"/>
        <end position="17"/>
    </location>
</feature>
<name>A0AAD6T3Q1_9AGAR</name>
<dbReference type="Proteomes" id="UP001218188">
    <property type="component" value="Unassembled WGS sequence"/>
</dbReference>
<protein>
    <submittedName>
        <fullName evidence="3">Uncharacterized protein</fullName>
    </submittedName>
</protein>
<evidence type="ECO:0000313" key="3">
    <source>
        <dbReference type="EMBL" id="KAJ7039181.1"/>
    </source>
</evidence>
<dbReference type="EMBL" id="JARJCM010000028">
    <property type="protein sequence ID" value="KAJ7039181.1"/>
    <property type="molecule type" value="Genomic_DNA"/>
</dbReference>
<evidence type="ECO:0000313" key="4">
    <source>
        <dbReference type="Proteomes" id="UP001218188"/>
    </source>
</evidence>
<organism evidence="3 4">
    <name type="scientific">Mycena alexandri</name>
    <dbReference type="NCBI Taxonomy" id="1745969"/>
    <lineage>
        <taxon>Eukaryota</taxon>
        <taxon>Fungi</taxon>
        <taxon>Dikarya</taxon>
        <taxon>Basidiomycota</taxon>
        <taxon>Agaricomycotina</taxon>
        <taxon>Agaricomycetes</taxon>
        <taxon>Agaricomycetidae</taxon>
        <taxon>Agaricales</taxon>
        <taxon>Marasmiineae</taxon>
        <taxon>Mycenaceae</taxon>
        <taxon>Mycena</taxon>
    </lineage>
</organism>
<gene>
    <name evidence="3" type="ORF">C8F04DRAFT_320682</name>
</gene>
<sequence>MSDRDLPPIPIPPPTEPPVTGSSRRHSHRSKNRTSVRELAAVILLEQQEHHETVARLTEKLRRVTMRAEEAESKVEEVTARLKSVNEARLVAVREAARANESLGLYKFQLETAQNEIHRAQSVFNIVEKERYHAELAGAKSRTTARKLSEQHKIHLAREEGRRLGMQEGIEAGRHHVLGADERTAPSTFGESQYDYYDEDDLYDDGLDSPGGSIASEDFISPHNGPSIPSPAKCPRHPGIFTNPAARAHRFTTAGRCPTLAAFHTIP</sequence>
<evidence type="ECO:0000256" key="1">
    <source>
        <dbReference type="SAM" id="Coils"/>
    </source>
</evidence>
<keyword evidence="4" id="KW-1185">Reference proteome</keyword>
<keyword evidence="1" id="KW-0175">Coiled coil</keyword>
<feature type="region of interest" description="Disordered" evidence="2">
    <location>
        <begin position="207"/>
        <end position="233"/>
    </location>
</feature>